<proteinExistence type="predicted"/>
<protein>
    <submittedName>
        <fullName evidence="1">Uncharacterized protein</fullName>
    </submittedName>
</protein>
<dbReference type="Proteomes" id="UP000001401">
    <property type="component" value="Chromosome"/>
</dbReference>
<sequence length="184" mass="19641">MSEQQFLYIAGNWIEAIGANVAAAGVSIEIQDSTIGKWTRIIGDGIQGIGNFMIAEANEDSLAALGNRIQGIASEGNAVLAYHELMDDNEEINNQLEIISDSLQALGSYITAVARSDDNPPKAFGNELQAIGAIVEAIGVTNKLKSEEELGDQLRNIGKWIQGVGTIIQALSVTPGVTIFQREK</sequence>
<organism evidence="1 2">
    <name type="scientific">Evansella cellulosilytica (strain ATCC 21833 / DSM 2522 / FERM P-1141 / JCM 9156 / N-4)</name>
    <name type="common">Bacillus cellulosilyticus</name>
    <dbReference type="NCBI Taxonomy" id="649639"/>
    <lineage>
        <taxon>Bacteria</taxon>
        <taxon>Bacillati</taxon>
        <taxon>Bacillota</taxon>
        <taxon>Bacilli</taxon>
        <taxon>Bacillales</taxon>
        <taxon>Bacillaceae</taxon>
        <taxon>Evansella</taxon>
    </lineage>
</organism>
<evidence type="ECO:0000313" key="1">
    <source>
        <dbReference type="EMBL" id="ADU29177.1"/>
    </source>
</evidence>
<dbReference type="HOGENOM" id="CLU_107461_0_0_9"/>
<accession>E6U1D0</accession>
<evidence type="ECO:0000313" key="2">
    <source>
        <dbReference type="Proteomes" id="UP000001401"/>
    </source>
</evidence>
<gene>
    <name evidence="1" type="ordered locus">Bcell_0901</name>
</gene>
<dbReference type="InterPro" id="IPR054224">
    <property type="entry name" value="DUF6944"/>
</dbReference>
<dbReference type="OrthoDB" id="2927316at2"/>
<dbReference type="RefSeq" id="WP_013487518.1">
    <property type="nucleotide sequence ID" value="NC_014829.1"/>
</dbReference>
<dbReference type="Pfam" id="PF22116">
    <property type="entry name" value="DUF6944"/>
    <property type="match status" value="1"/>
</dbReference>
<dbReference type="KEGG" id="bco:Bcell_0901"/>
<dbReference type="AlphaFoldDB" id="E6U1D0"/>
<name>E6U1D0_EVAC2</name>
<dbReference type="EMBL" id="CP002394">
    <property type="protein sequence ID" value="ADU29177.1"/>
    <property type="molecule type" value="Genomic_DNA"/>
</dbReference>
<reference evidence="1" key="1">
    <citation type="submission" date="2010-12" db="EMBL/GenBank/DDBJ databases">
        <title>Complete sequence of Bacillus cellulosilyticus DSM 2522.</title>
        <authorList>
            <consortium name="US DOE Joint Genome Institute"/>
            <person name="Lucas S."/>
            <person name="Copeland A."/>
            <person name="Lapidus A."/>
            <person name="Cheng J.-F."/>
            <person name="Bruce D."/>
            <person name="Goodwin L."/>
            <person name="Pitluck S."/>
            <person name="Chertkov O."/>
            <person name="Detter J.C."/>
            <person name="Han C."/>
            <person name="Tapia R."/>
            <person name="Land M."/>
            <person name="Hauser L."/>
            <person name="Jeffries C."/>
            <person name="Kyrpides N."/>
            <person name="Ivanova N."/>
            <person name="Mikhailova N."/>
            <person name="Brumm P."/>
            <person name="Mead D."/>
            <person name="Woyke T."/>
        </authorList>
    </citation>
    <scope>NUCLEOTIDE SEQUENCE [LARGE SCALE GENOMIC DNA]</scope>
    <source>
        <strain evidence="1">DSM 2522</strain>
    </source>
</reference>
<keyword evidence="2" id="KW-1185">Reference proteome</keyword>